<organism evidence="1 2">
    <name type="scientific">Irpex rosettiformis</name>
    <dbReference type="NCBI Taxonomy" id="378272"/>
    <lineage>
        <taxon>Eukaryota</taxon>
        <taxon>Fungi</taxon>
        <taxon>Dikarya</taxon>
        <taxon>Basidiomycota</taxon>
        <taxon>Agaricomycotina</taxon>
        <taxon>Agaricomycetes</taxon>
        <taxon>Polyporales</taxon>
        <taxon>Irpicaceae</taxon>
        <taxon>Irpex</taxon>
    </lineage>
</organism>
<keyword evidence="2" id="KW-1185">Reference proteome</keyword>
<evidence type="ECO:0000313" key="2">
    <source>
        <dbReference type="Proteomes" id="UP001055072"/>
    </source>
</evidence>
<dbReference type="Proteomes" id="UP001055072">
    <property type="component" value="Unassembled WGS sequence"/>
</dbReference>
<accession>A0ACB8UAX4</accession>
<sequence length="778" mass="85771">MKHSLRCKAKLSNQNAQKHATAGYQHKKLSAEQIKDLEEKLRTAYGREPYNFQVEAIKAQLEGIDILVHASTGAGKTTIAAGPHTWVSNGVTLIATPLIQLAEEMVETFKNEFGLAAVSIHSKNGALSPALAQDILAGKYKVILASPEMMQTRSFTDRLLRNQTFTRRIISLFVDEAHCISHWGAQFRKKYSTIGTLRAFLPANTPVVAVSATLTARVRRDIQSKLHFSKASSVFIDVGNNRPNISIVVCACQNPMNTYSDLDFVIPDTISTAEDIPKTWVYVDDIDSGAEIIRHLRHVLLERNPKLDESFIRPYNARLSLPYRQKAMSEFRNGNIRILICTEAAGMGCNIPDIQVVVQWKLPSTLSNFIQRAGRAARGRDQEGLAVLLVEPSAYTIAPTSSNAKALAVQTKKIKVKRTASEKAISKEWATTHGVKRGGHEGNDSVPTGEKPVLDVCADDEGLLAFVQSVSCRRKLWGEIFESTQVLACTVPCCDICSPALLQRTRPALITRPVAAARALQRGIPDSLVRSLLEAWREEVFERDHKYSSLDSAAILCDDDILRLASLGKLAREAVEMALKPSWPWWDQYGNELIAKMDGVEISFVPIRKQPRKSKRSPASGADNSEVSVKKLRTEPSVANGTLTSTAMATHTGLPSIPASTSTAPSSMQAAYAPNVDPIHRPLPFVTLQPHHPFHPGIPPPTHSGVMPQLQPHGQYLPEAARMYIPQTHLGWAAWPPPHVYYPPEHSQSASQYTPYPYSHPTPHLPPPNYPPSQPPTL</sequence>
<dbReference type="EMBL" id="MU274906">
    <property type="protein sequence ID" value="KAI0091120.1"/>
    <property type="molecule type" value="Genomic_DNA"/>
</dbReference>
<evidence type="ECO:0000313" key="1">
    <source>
        <dbReference type="EMBL" id="KAI0091120.1"/>
    </source>
</evidence>
<protein>
    <submittedName>
        <fullName evidence="1">P-loop containing nucleoside triphosphate hydrolase protein</fullName>
    </submittedName>
</protein>
<proteinExistence type="predicted"/>
<gene>
    <name evidence="1" type="ORF">BDY19DRAFT_1067711</name>
</gene>
<comment type="caution">
    <text evidence="1">The sequence shown here is derived from an EMBL/GenBank/DDBJ whole genome shotgun (WGS) entry which is preliminary data.</text>
</comment>
<reference evidence="1" key="1">
    <citation type="journal article" date="2021" name="Environ. Microbiol.">
        <title>Gene family expansions and transcriptome signatures uncover fungal adaptations to wood decay.</title>
        <authorList>
            <person name="Hage H."/>
            <person name="Miyauchi S."/>
            <person name="Viragh M."/>
            <person name="Drula E."/>
            <person name="Min B."/>
            <person name="Chaduli D."/>
            <person name="Navarro D."/>
            <person name="Favel A."/>
            <person name="Norest M."/>
            <person name="Lesage-Meessen L."/>
            <person name="Balint B."/>
            <person name="Merenyi Z."/>
            <person name="de Eugenio L."/>
            <person name="Morin E."/>
            <person name="Martinez A.T."/>
            <person name="Baldrian P."/>
            <person name="Stursova M."/>
            <person name="Martinez M.J."/>
            <person name="Novotny C."/>
            <person name="Magnuson J.K."/>
            <person name="Spatafora J.W."/>
            <person name="Maurice S."/>
            <person name="Pangilinan J."/>
            <person name="Andreopoulos W."/>
            <person name="LaButti K."/>
            <person name="Hundley H."/>
            <person name="Na H."/>
            <person name="Kuo A."/>
            <person name="Barry K."/>
            <person name="Lipzen A."/>
            <person name="Henrissat B."/>
            <person name="Riley R."/>
            <person name="Ahrendt S."/>
            <person name="Nagy L.G."/>
            <person name="Grigoriev I.V."/>
            <person name="Martin F."/>
            <person name="Rosso M.N."/>
        </authorList>
    </citation>
    <scope>NUCLEOTIDE SEQUENCE</scope>
    <source>
        <strain evidence="1">CBS 384.51</strain>
    </source>
</reference>
<name>A0ACB8UAX4_9APHY</name>
<keyword evidence="1" id="KW-0378">Hydrolase</keyword>